<dbReference type="InterPro" id="IPR027275">
    <property type="entry name" value="PRC-brl_dom"/>
</dbReference>
<reference evidence="2 3" key="1">
    <citation type="submission" date="2018-06" db="EMBL/GenBank/DDBJ databases">
        <title>Extensive metabolic versatility and redundancy in microbially diverse, dynamic hydrothermal sediments.</title>
        <authorList>
            <person name="Dombrowski N."/>
            <person name="Teske A."/>
            <person name="Baker B.J."/>
        </authorList>
    </citation>
    <scope>NUCLEOTIDE SEQUENCE [LARGE SCALE GENOMIC DNA]</scope>
    <source>
        <strain evidence="2">B79_G16</strain>
    </source>
</reference>
<gene>
    <name evidence="2" type="ORF">DRH29_01235</name>
</gene>
<comment type="caution">
    <text evidence="2">The sequence shown here is derived from an EMBL/GenBank/DDBJ whole genome shotgun (WGS) entry which is preliminary data.</text>
</comment>
<feature type="domain" description="PRC-barrel" evidence="1">
    <location>
        <begin position="5"/>
        <end position="72"/>
    </location>
</feature>
<feature type="domain" description="PRC-barrel" evidence="1">
    <location>
        <begin position="95"/>
        <end position="160"/>
    </location>
</feature>
<dbReference type="InterPro" id="IPR011033">
    <property type="entry name" value="PRC_barrel-like_sf"/>
</dbReference>
<dbReference type="Proteomes" id="UP000281261">
    <property type="component" value="Unassembled WGS sequence"/>
</dbReference>
<proteinExistence type="predicted"/>
<name>A0A420ZDC5_UNCK3</name>
<evidence type="ECO:0000259" key="1">
    <source>
        <dbReference type="Pfam" id="PF05239"/>
    </source>
</evidence>
<protein>
    <recommendedName>
        <fullName evidence="1">PRC-barrel domain-containing protein</fullName>
    </recommendedName>
</protein>
<dbReference type="SUPFAM" id="SSF50346">
    <property type="entry name" value="PRC-barrel domain"/>
    <property type="match status" value="2"/>
</dbReference>
<dbReference type="EMBL" id="QMNG01000002">
    <property type="protein sequence ID" value="RLC37695.1"/>
    <property type="molecule type" value="Genomic_DNA"/>
</dbReference>
<evidence type="ECO:0000313" key="2">
    <source>
        <dbReference type="EMBL" id="RLC37695.1"/>
    </source>
</evidence>
<dbReference type="AlphaFoldDB" id="A0A420ZDC5"/>
<evidence type="ECO:0000313" key="3">
    <source>
        <dbReference type="Proteomes" id="UP000281261"/>
    </source>
</evidence>
<accession>A0A420ZDC5</accession>
<organism evidence="2 3">
    <name type="scientific">candidate division Kazan bacterium</name>
    <dbReference type="NCBI Taxonomy" id="2202143"/>
    <lineage>
        <taxon>Bacteria</taxon>
        <taxon>Bacteria division Kazan-3B-28</taxon>
    </lineage>
</organism>
<dbReference type="Gene3D" id="2.30.30.240">
    <property type="entry name" value="PRC-barrel domain"/>
    <property type="match status" value="2"/>
</dbReference>
<sequence>MSLRQISTIQNMPILDLETGEVLGRVVNWVIKTKEQRLAAFLLDKTSPFKSPQVIVPADIIEYGPNMIVARDRASIVSPKEIVGLPELISKKYVLVGFKAETENGTKLGHIEDFTFDTISSEVRTYYIGPGGAVGIFGNSRIIPSEQVIRIQSGKVIFTNDVIKPKTESAKKQVATYRV</sequence>
<dbReference type="Pfam" id="PF05239">
    <property type="entry name" value="PRC"/>
    <property type="match status" value="2"/>
</dbReference>